<comment type="subcellular location">
    <subcellularLocation>
        <location evidence="1 7">Cell outer membrane</location>
        <topology evidence="1 7">Multi-pass membrane protein</topology>
    </subcellularLocation>
</comment>
<keyword evidence="2 7" id="KW-0813">Transport</keyword>
<dbReference type="Gene3D" id="2.60.40.1120">
    <property type="entry name" value="Carboxypeptidase-like, regulatory domain"/>
    <property type="match status" value="1"/>
</dbReference>
<evidence type="ECO:0000256" key="4">
    <source>
        <dbReference type="ARBA" id="ARBA00022692"/>
    </source>
</evidence>
<accession>A0A1I1F5T5</accession>
<evidence type="ECO:0000256" key="7">
    <source>
        <dbReference type="PROSITE-ProRule" id="PRU01360"/>
    </source>
</evidence>
<dbReference type="PROSITE" id="PS52016">
    <property type="entry name" value="TONB_DEPENDENT_REC_3"/>
    <property type="match status" value="1"/>
</dbReference>
<feature type="signal peptide" evidence="8">
    <location>
        <begin position="1"/>
        <end position="19"/>
    </location>
</feature>
<dbReference type="SUPFAM" id="SSF49464">
    <property type="entry name" value="Carboxypeptidase regulatory domain-like"/>
    <property type="match status" value="1"/>
</dbReference>
<dbReference type="InterPro" id="IPR039426">
    <property type="entry name" value="TonB-dep_rcpt-like"/>
</dbReference>
<dbReference type="InterPro" id="IPR012910">
    <property type="entry name" value="Plug_dom"/>
</dbReference>
<dbReference type="Gene3D" id="2.40.170.20">
    <property type="entry name" value="TonB-dependent receptor, beta-barrel domain"/>
    <property type="match status" value="1"/>
</dbReference>
<evidence type="ECO:0000313" key="10">
    <source>
        <dbReference type="EMBL" id="SFB92503.1"/>
    </source>
</evidence>
<dbReference type="InterPro" id="IPR023996">
    <property type="entry name" value="TonB-dep_OMP_SusC/RagA"/>
</dbReference>
<evidence type="ECO:0000256" key="5">
    <source>
        <dbReference type="ARBA" id="ARBA00023136"/>
    </source>
</evidence>
<keyword evidence="5 7" id="KW-0472">Membrane</keyword>
<proteinExistence type="inferred from homology"/>
<dbReference type="InterPro" id="IPR023997">
    <property type="entry name" value="TonB-dep_OMP_SusC/RagA_CS"/>
</dbReference>
<dbReference type="InterPro" id="IPR037066">
    <property type="entry name" value="Plug_dom_sf"/>
</dbReference>
<evidence type="ECO:0000256" key="1">
    <source>
        <dbReference type="ARBA" id="ARBA00004571"/>
    </source>
</evidence>
<dbReference type="InterPro" id="IPR008969">
    <property type="entry name" value="CarboxyPept-like_regulatory"/>
</dbReference>
<keyword evidence="3 7" id="KW-1134">Transmembrane beta strand</keyword>
<sequence>MRFKLITVFVMLLSYIGMAQETKTISGTVSDSTDVPLPGAQLKVQGKEIFTVTDFDGNFTLEDVEEGDVFRITFLGFQPKEVTVGTENEYNVVLQEEAASLNEVVVIGYGEAESRDLAGTISNLKAEEINDSPTTSALQAAQGKLPGVQVINNGSPGSVGNVRIRGAISVLGGADPLYVVDGVITQDISGIANSDIESFDVLKDASSTAIYGARGANGVVLITTKSGKGKMKVSLSSTTGINTLVNGVDMANAQEYAQYTNEALTRTGNDPAFTVSEISGLQTTDWMDEITREGLFQNYNLSVSGSKEDIDYYVSANYMDEEGILQDNDYERLTVRLNNTYHLSENIRFGHNVSLVRQRGFNPSFSNFTNAYKQAPHIPVRGEDGNYRTTNLNNVGNPVANIDNNQNVNEQVRILGNAWGEVDIFDWLSFRSSIGVNVLREKSRNYGARYIVGNESGTQILNQNQVLNVRDYDEERFNWDNFLTFDKKFGKHDVNLTLGLTSERLASEAFEGSRRGVPPSDNLLYLGIGEQEGQTIDHVGDRSTRLAYFSRLLYNFDKRYVFNATIRREGSSKFAESERIRYYPSFGVAWNIDNEAFFANQNFLSNLKVRGSYGLVGNDRIDSGLFLQLIDFSAYPFPNGVAIGGSSIQQYDENLTWETTTELDLGIEFGMLDNRLTGEFTYYDKETEDILFPLSLPQTSGDDSFVTNAGSIENKGIEFALNWSDASESGDFSYNVGFNITKNENELTNINPVVENAIPFIDSGDLGNGQIVTRTVEGNELGTFWLYKADGVFTSQSEIDNSAQPGARVGDFRYVDTNGDGSITQTDRQYMGSYQPDFYYGINLGVTYKQVDFSTSLFGNVGNKVFNGLRAQRFSGENIDADLFGERYTGGDSGNGGPAAFNAVPLPSDYYLEDGDFLRVNNITVGYNFSDDILESIQLSRLRVYATAQNALTFTKYSGFNPELPRGILDSGLELDAYPTTAKFLLGLNIDF</sequence>
<dbReference type="EMBL" id="FOKV01000001">
    <property type="protein sequence ID" value="SFB92503.1"/>
    <property type="molecule type" value="Genomic_DNA"/>
</dbReference>
<evidence type="ECO:0000256" key="2">
    <source>
        <dbReference type="ARBA" id="ARBA00022448"/>
    </source>
</evidence>
<dbReference type="OrthoDB" id="9768177at2"/>
<dbReference type="AlphaFoldDB" id="A0A1I1F5T5"/>
<feature type="chain" id="PRO_5011692666" evidence="8">
    <location>
        <begin position="20"/>
        <end position="992"/>
    </location>
</feature>
<dbReference type="NCBIfam" id="TIGR04056">
    <property type="entry name" value="OMP_RagA_SusC"/>
    <property type="match status" value="1"/>
</dbReference>
<evidence type="ECO:0000256" key="6">
    <source>
        <dbReference type="ARBA" id="ARBA00023237"/>
    </source>
</evidence>
<dbReference type="Pfam" id="PF07715">
    <property type="entry name" value="Plug"/>
    <property type="match status" value="1"/>
</dbReference>
<dbReference type="NCBIfam" id="TIGR04057">
    <property type="entry name" value="SusC_RagA_signa"/>
    <property type="match status" value="1"/>
</dbReference>
<organism evidence="10 11">
    <name type="scientific">Zunongwangia mangrovi</name>
    <dbReference type="NCBI Taxonomy" id="1334022"/>
    <lineage>
        <taxon>Bacteria</taxon>
        <taxon>Pseudomonadati</taxon>
        <taxon>Bacteroidota</taxon>
        <taxon>Flavobacteriia</taxon>
        <taxon>Flavobacteriales</taxon>
        <taxon>Flavobacteriaceae</taxon>
        <taxon>Zunongwangia</taxon>
    </lineage>
</organism>
<dbReference type="SUPFAM" id="SSF56935">
    <property type="entry name" value="Porins"/>
    <property type="match status" value="1"/>
</dbReference>
<comment type="similarity">
    <text evidence="7">Belongs to the TonB-dependent receptor family.</text>
</comment>
<dbReference type="GO" id="GO:0009279">
    <property type="term" value="C:cell outer membrane"/>
    <property type="evidence" value="ECO:0007669"/>
    <property type="project" value="UniProtKB-SubCell"/>
</dbReference>
<dbReference type="Proteomes" id="UP000199438">
    <property type="component" value="Unassembled WGS sequence"/>
</dbReference>
<protein>
    <submittedName>
        <fullName evidence="10">TonB-linked outer membrane protein, SusC/RagA family</fullName>
    </submittedName>
</protein>
<dbReference type="Gene3D" id="2.170.130.10">
    <property type="entry name" value="TonB-dependent receptor, plug domain"/>
    <property type="match status" value="1"/>
</dbReference>
<keyword evidence="11" id="KW-1185">Reference proteome</keyword>
<feature type="domain" description="TonB-dependent receptor plug" evidence="9">
    <location>
        <begin position="115"/>
        <end position="219"/>
    </location>
</feature>
<dbReference type="STRING" id="1334022.SAMN04487907_1011202"/>
<evidence type="ECO:0000256" key="8">
    <source>
        <dbReference type="SAM" id="SignalP"/>
    </source>
</evidence>
<evidence type="ECO:0000259" key="9">
    <source>
        <dbReference type="Pfam" id="PF07715"/>
    </source>
</evidence>
<keyword evidence="4 7" id="KW-0812">Transmembrane</keyword>
<name>A0A1I1F5T5_9FLAO</name>
<evidence type="ECO:0000256" key="3">
    <source>
        <dbReference type="ARBA" id="ARBA00022452"/>
    </source>
</evidence>
<dbReference type="Pfam" id="PF13715">
    <property type="entry name" value="CarbopepD_reg_2"/>
    <property type="match status" value="1"/>
</dbReference>
<gene>
    <name evidence="10" type="ORF">SAMN04487907_1011202</name>
</gene>
<dbReference type="RefSeq" id="WP_092540439.1">
    <property type="nucleotide sequence ID" value="NZ_FOKV01000001.1"/>
</dbReference>
<evidence type="ECO:0000313" key="11">
    <source>
        <dbReference type="Proteomes" id="UP000199438"/>
    </source>
</evidence>
<keyword evidence="8" id="KW-0732">Signal</keyword>
<dbReference type="InterPro" id="IPR036942">
    <property type="entry name" value="Beta-barrel_TonB_sf"/>
</dbReference>
<reference evidence="11" key="1">
    <citation type="submission" date="2016-10" db="EMBL/GenBank/DDBJ databases">
        <authorList>
            <person name="Varghese N."/>
            <person name="Submissions S."/>
        </authorList>
    </citation>
    <scope>NUCLEOTIDE SEQUENCE [LARGE SCALE GENOMIC DNA]</scope>
    <source>
        <strain evidence="11">DSM 24499</strain>
    </source>
</reference>
<keyword evidence="6 7" id="KW-0998">Cell outer membrane</keyword>